<gene>
    <name evidence="2" type="ORF">CEE37_03585</name>
</gene>
<dbReference type="InterPro" id="IPR036390">
    <property type="entry name" value="WH_DNA-bd_sf"/>
</dbReference>
<accession>A0A532V375</accession>
<organism evidence="2 3">
    <name type="scientific">candidate division LCP-89 bacterium B3_LCP</name>
    <dbReference type="NCBI Taxonomy" id="2012998"/>
    <lineage>
        <taxon>Bacteria</taxon>
        <taxon>Pseudomonadati</taxon>
        <taxon>Bacteria division LCP-89</taxon>
    </lineage>
</organism>
<protein>
    <recommendedName>
        <fullName evidence="1">Transcription regulator PadR N-terminal domain-containing protein</fullName>
    </recommendedName>
</protein>
<evidence type="ECO:0000313" key="2">
    <source>
        <dbReference type="EMBL" id="TKJ41661.1"/>
    </source>
</evidence>
<dbReference type="PANTHER" id="PTHR33169">
    <property type="entry name" value="PADR-FAMILY TRANSCRIPTIONAL REGULATOR"/>
    <property type="match status" value="1"/>
</dbReference>
<sequence>MSVEIGILGLLREKNYHGYELKKEIQHRMSHWTDVKFGSIYHALRKLVDRGAVEKAAEERQSGRPERTIYRITKSGEEEFLVLLRDLLNRFQRVYLEFNIGFYFAGSVPTKELDDILSRRIDYHHELVEKLENHKNMPYFQEIPGVTEVILENSIFHLKAEEEWLKFARKRINKEDLYSIKGKKRL</sequence>
<dbReference type="EMBL" id="NJBN01000002">
    <property type="protein sequence ID" value="TKJ41661.1"/>
    <property type="molecule type" value="Genomic_DNA"/>
</dbReference>
<evidence type="ECO:0000313" key="3">
    <source>
        <dbReference type="Proteomes" id="UP000319619"/>
    </source>
</evidence>
<dbReference type="Pfam" id="PF03551">
    <property type="entry name" value="PadR"/>
    <property type="match status" value="1"/>
</dbReference>
<dbReference type="InterPro" id="IPR036388">
    <property type="entry name" value="WH-like_DNA-bd_sf"/>
</dbReference>
<evidence type="ECO:0000259" key="1">
    <source>
        <dbReference type="Pfam" id="PF03551"/>
    </source>
</evidence>
<dbReference type="Proteomes" id="UP000319619">
    <property type="component" value="Unassembled WGS sequence"/>
</dbReference>
<dbReference type="AlphaFoldDB" id="A0A532V375"/>
<dbReference type="InterPro" id="IPR052509">
    <property type="entry name" value="Metal_resp_DNA-bind_regulator"/>
</dbReference>
<dbReference type="InterPro" id="IPR005149">
    <property type="entry name" value="Tscrpt_reg_PadR_N"/>
</dbReference>
<dbReference type="PANTHER" id="PTHR33169:SF14">
    <property type="entry name" value="TRANSCRIPTIONAL REGULATOR RV3488"/>
    <property type="match status" value="1"/>
</dbReference>
<dbReference type="Gene3D" id="1.10.10.10">
    <property type="entry name" value="Winged helix-like DNA-binding domain superfamily/Winged helix DNA-binding domain"/>
    <property type="match status" value="1"/>
</dbReference>
<dbReference type="SUPFAM" id="SSF46785">
    <property type="entry name" value="Winged helix' DNA-binding domain"/>
    <property type="match status" value="1"/>
</dbReference>
<proteinExistence type="predicted"/>
<comment type="caution">
    <text evidence="2">The sequence shown here is derived from an EMBL/GenBank/DDBJ whole genome shotgun (WGS) entry which is preliminary data.</text>
</comment>
<reference evidence="2 3" key="1">
    <citation type="submission" date="2017-06" db="EMBL/GenBank/DDBJ databases">
        <title>Novel microbial phyla capable of carbon fixation and sulfur reduction in deep-sea sediments.</title>
        <authorList>
            <person name="Huang J."/>
            <person name="Baker B."/>
            <person name="Wang Y."/>
        </authorList>
    </citation>
    <scope>NUCLEOTIDE SEQUENCE [LARGE SCALE GENOMIC DNA]</scope>
    <source>
        <strain evidence="2">B3_LCP</strain>
    </source>
</reference>
<feature type="domain" description="Transcription regulator PadR N-terminal" evidence="1">
    <location>
        <begin position="7"/>
        <end position="80"/>
    </location>
</feature>
<name>A0A532V375_UNCL8</name>